<dbReference type="EMBL" id="BSXV01000540">
    <property type="protein sequence ID" value="GME89530.1"/>
    <property type="molecule type" value="Genomic_DNA"/>
</dbReference>
<evidence type="ECO:0000313" key="1">
    <source>
        <dbReference type="EMBL" id="GME89530.1"/>
    </source>
</evidence>
<gene>
    <name evidence="1" type="ORF">Cboi01_000143700</name>
</gene>
<organism evidence="1 2">
    <name type="scientific">Candida boidinii</name>
    <name type="common">Yeast</name>
    <dbReference type="NCBI Taxonomy" id="5477"/>
    <lineage>
        <taxon>Eukaryota</taxon>
        <taxon>Fungi</taxon>
        <taxon>Dikarya</taxon>
        <taxon>Ascomycota</taxon>
        <taxon>Saccharomycotina</taxon>
        <taxon>Pichiomycetes</taxon>
        <taxon>Pichiales</taxon>
        <taxon>Pichiaceae</taxon>
        <taxon>Ogataea</taxon>
        <taxon>Ogataea/Candida clade</taxon>
    </lineage>
</organism>
<proteinExistence type="predicted"/>
<comment type="caution">
    <text evidence="1">The sequence shown here is derived from an EMBL/GenBank/DDBJ whole genome shotgun (WGS) entry which is preliminary data.</text>
</comment>
<evidence type="ECO:0000313" key="2">
    <source>
        <dbReference type="Proteomes" id="UP001165101"/>
    </source>
</evidence>
<protein>
    <submittedName>
        <fullName evidence="1">Unnamed protein product</fullName>
    </submittedName>
</protein>
<name>A0ACB5TIR7_CANBO</name>
<reference evidence="1" key="1">
    <citation type="submission" date="2023-04" db="EMBL/GenBank/DDBJ databases">
        <title>Candida boidinii NBRC 1967.</title>
        <authorList>
            <person name="Ichikawa N."/>
            <person name="Sato H."/>
            <person name="Tonouchi N."/>
        </authorList>
    </citation>
    <scope>NUCLEOTIDE SEQUENCE</scope>
    <source>
        <strain evidence="1">NBRC 1967</strain>
    </source>
</reference>
<accession>A0ACB5TIR7</accession>
<keyword evidence="2" id="KW-1185">Reference proteome</keyword>
<sequence>MQRNLIYSSLNNSSKLALRRIKQNSLSSSALKRNFYSTSSNTSSTSNKSKILIPASILLLAAGSLISLNSSTIKLESKSEKTKTTTTNTNTNTTSTIKENETFPSDEQSVQSAEKNLEEKLEESQEEQSGAYNPETGEINWDCPCLGGMANGPCGEDFKAAFSCFVYSEEEPKGIDCIEKFKAMQDCFRKYPEIYSEELRDDDEYGDVPSSDSQIVSEEVVVGETEKGDLVVDSIVTETKDNTVFVTEEVDVISKNKESEESSSK</sequence>
<dbReference type="Proteomes" id="UP001165101">
    <property type="component" value="Unassembled WGS sequence"/>
</dbReference>